<evidence type="ECO:0000256" key="4">
    <source>
        <dbReference type="ARBA" id="ARBA00023125"/>
    </source>
</evidence>
<dbReference type="PRINTS" id="PR00624">
    <property type="entry name" value="HISTONEH5"/>
</dbReference>
<dbReference type="PANTHER" id="PTHR11467">
    <property type="entry name" value="HISTONE H1"/>
    <property type="match status" value="1"/>
</dbReference>
<comment type="similarity">
    <text evidence="6">Belongs to the histone H1/H5 family.</text>
</comment>
<dbReference type="Proteomes" id="UP001208570">
    <property type="component" value="Unassembled WGS sequence"/>
</dbReference>
<dbReference type="Pfam" id="PF00538">
    <property type="entry name" value="Linker_histone"/>
    <property type="match status" value="1"/>
</dbReference>
<keyword evidence="10" id="KW-1185">Reference proteome</keyword>
<evidence type="ECO:0000259" key="8">
    <source>
        <dbReference type="PROSITE" id="PS51504"/>
    </source>
</evidence>
<protein>
    <recommendedName>
        <fullName evidence="8">H15 domain-containing protein</fullName>
    </recommendedName>
</protein>
<dbReference type="FunFam" id="1.10.10.10:FF:000140">
    <property type="entry name" value="Histone H1.0"/>
    <property type="match status" value="1"/>
</dbReference>
<dbReference type="InterPro" id="IPR036388">
    <property type="entry name" value="WH-like_DNA-bd_sf"/>
</dbReference>
<feature type="compositionally biased region" description="Basic residues" evidence="7">
    <location>
        <begin position="157"/>
        <end position="187"/>
    </location>
</feature>
<evidence type="ECO:0000256" key="5">
    <source>
        <dbReference type="ARBA" id="ARBA00023242"/>
    </source>
</evidence>
<feature type="domain" description="H15" evidence="8">
    <location>
        <begin position="27"/>
        <end position="103"/>
    </location>
</feature>
<sequence length="187" mass="19638">MSESAAVGAQKGSKKKAACKPHKKLVDHPKYSEMIKAAVMALKDRAGSSRQAILKYIAKHYNVGADEKIINQHLKMSLRAGVKSGSLKQAKGSGASGSFRLGDSVKKAPAKAKKVESAKKAAGEKRAKVAKKAKSPKKAKAVKPKKAATSKTMKAAGKSKKAAGRPKKPVGKPKKATGKAKKSITKK</sequence>
<evidence type="ECO:0000313" key="10">
    <source>
        <dbReference type="Proteomes" id="UP001208570"/>
    </source>
</evidence>
<dbReference type="InterPro" id="IPR005819">
    <property type="entry name" value="H1/H5"/>
</dbReference>
<dbReference type="GO" id="GO:0030527">
    <property type="term" value="F:structural constituent of chromatin"/>
    <property type="evidence" value="ECO:0007669"/>
    <property type="project" value="InterPro"/>
</dbReference>
<reference evidence="9" key="1">
    <citation type="journal article" date="2023" name="Mol. Biol. Evol.">
        <title>Third-Generation Sequencing Reveals the Adaptive Role of the Epigenome in Three Deep-Sea Polychaetes.</title>
        <authorList>
            <person name="Perez M."/>
            <person name="Aroh O."/>
            <person name="Sun Y."/>
            <person name="Lan Y."/>
            <person name="Juniper S.K."/>
            <person name="Young C.R."/>
            <person name="Angers B."/>
            <person name="Qian P.Y."/>
        </authorList>
    </citation>
    <scope>NUCLEOTIDE SEQUENCE</scope>
    <source>
        <strain evidence="9">P08H-3</strain>
    </source>
</reference>
<dbReference type="GO" id="GO:0005634">
    <property type="term" value="C:nucleus"/>
    <property type="evidence" value="ECO:0007669"/>
    <property type="project" value="UniProtKB-SubCell"/>
</dbReference>
<name>A0AAD9JES8_9ANNE</name>
<evidence type="ECO:0000256" key="1">
    <source>
        <dbReference type="ARBA" id="ARBA00004123"/>
    </source>
</evidence>
<evidence type="ECO:0000313" key="9">
    <source>
        <dbReference type="EMBL" id="KAK2151055.1"/>
    </source>
</evidence>
<comment type="caution">
    <text evidence="9">The sequence shown here is derived from an EMBL/GenBank/DDBJ whole genome shotgun (WGS) entry which is preliminary data.</text>
</comment>
<dbReference type="CDD" id="cd00073">
    <property type="entry name" value="H15"/>
    <property type="match status" value="1"/>
</dbReference>
<dbReference type="GO" id="GO:0045910">
    <property type="term" value="P:negative regulation of DNA recombination"/>
    <property type="evidence" value="ECO:0007669"/>
    <property type="project" value="TreeGrafter"/>
</dbReference>
<gene>
    <name evidence="9" type="ORF">LSH36_377g02042</name>
</gene>
<keyword evidence="4 6" id="KW-0238">DNA-binding</keyword>
<evidence type="ECO:0000256" key="2">
    <source>
        <dbReference type="ARBA" id="ARBA00004286"/>
    </source>
</evidence>
<comment type="subcellular location">
    <subcellularLocation>
        <location evidence="2">Chromosome</location>
    </subcellularLocation>
    <subcellularLocation>
        <location evidence="1 6">Nucleus</location>
    </subcellularLocation>
</comment>
<feature type="compositionally biased region" description="Basic residues" evidence="7">
    <location>
        <begin position="128"/>
        <end position="148"/>
    </location>
</feature>
<proteinExistence type="inferred from homology"/>
<dbReference type="InterPro" id="IPR036390">
    <property type="entry name" value="WH_DNA-bd_sf"/>
</dbReference>
<keyword evidence="3 6" id="KW-0158">Chromosome</keyword>
<dbReference type="GO" id="GO:0003690">
    <property type="term" value="F:double-stranded DNA binding"/>
    <property type="evidence" value="ECO:0007669"/>
    <property type="project" value="TreeGrafter"/>
</dbReference>
<accession>A0AAD9JES8</accession>
<dbReference type="GO" id="GO:0006334">
    <property type="term" value="P:nucleosome assembly"/>
    <property type="evidence" value="ECO:0007669"/>
    <property type="project" value="InterPro"/>
</dbReference>
<dbReference type="InterPro" id="IPR005818">
    <property type="entry name" value="Histone_H1/H5_H15"/>
</dbReference>
<feature type="compositionally biased region" description="Low complexity" evidence="7">
    <location>
        <begin position="1"/>
        <end position="11"/>
    </location>
</feature>
<dbReference type="AlphaFoldDB" id="A0AAD9JES8"/>
<feature type="compositionally biased region" description="Basic and acidic residues" evidence="7">
    <location>
        <begin position="113"/>
        <end position="127"/>
    </location>
</feature>
<dbReference type="GO" id="GO:0031492">
    <property type="term" value="F:nucleosomal DNA binding"/>
    <property type="evidence" value="ECO:0007669"/>
    <property type="project" value="TreeGrafter"/>
</dbReference>
<evidence type="ECO:0000256" key="3">
    <source>
        <dbReference type="ARBA" id="ARBA00022454"/>
    </source>
</evidence>
<feature type="region of interest" description="Disordered" evidence="7">
    <location>
        <begin position="1"/>
        <end position="25"/>
    </location>
</feature>
<dbReference type="Gene3D" id="1.10.10.10">
    <property type="entry name" value="Winged helix-like DNA-binding domain superfamily/Winged helix DNA-binding domain"/>
    <property type="match status" value="1"/>
</dbReference>
<dbReference type="GO" id="GO:0030261">
    <property type="term" value="P:chromosome condensation"/>
    <property type="evidence" value="ECO:0007669"/>
    <property type="project" value="TreeGrafter"/>
</dbReference>
<evidence type="ECO:0000256" key="6">
    <source>
        <dbReference type="RuleBase" id="RU003894"/>
    </source>
</evidence>
<dbReference type="SMART" id="SM00526">
    <property type="entry name" value="H15"/>
    <property type="match status" value="1"/>
</dbReference>
<feature type="compositionally biased region" description="Basic residues" evidence="7">
    <location>
        <begin position="12"/>
        <end position="23"/>
    </location>
</feature>
<evidence type="ECO:0000256" key="7">
    <source>
        <dbReference type="SAM" id="MobiDB-lite"/>
    </source>
</evidence>
<dbReference type="EMBL" id="JAODUP010000377">
    <property type="protein sequence ID" value="KAK2151055.1"/>
    <property type="molecule type" value="Genomic_DNA"/>
</dbReference>
<dbReference type="SUPFAM" id="SSF46785">
    <property type="entry name" value="Winged helix' DNA-binding domain"/>
    <property type="match status" value="1"/>
</dbReference>
<dbReference type="PROSITE" id="PS51504">
    <property type="entry name" value="H15"/>
    <property type="match status" value="1"/>
</dbReference>
<feature type="region of interest" description="Disordered" evidence="7">
    <location>
        <begin position="84"/>
        <end position="187"/>
    </location>
</feature>
<keyword evidence="5 6" id="KW-0539">Nucleus</keyword>
<organism evidence="9 10">
    <name type="scientific">Paralvinella palmiformis</name>
    <dbReference type="NCBI Taxonomy" id="53620"/>
    <lineage>
        <taxon>Eukaryota</taxon>
        <taxon>Metazoa</taxon>
        <taxon>Spiralia</taxon>
        <taxon>Lophotrochozoa</taxon>
        <taxon>Annelida</taxon>
        <taxon>Polychaeta</taxon>
        <taxon>Sedentaria</taxon>
        <taxon>Canalipalpata</taxon>
        <taxon>Terebellida</taxon>
        <taxon>Terebelliformia</taxon>
        <taxon>Alvinellidae</taxon>
        <taxon>Paralvinella</taxon>
    </lineage>
</organism>
<dbReference type="PANTHER" id="PTHR11467:SF36">
    <property type="entry name" value="HISTONE 24-RELATED"/>
    <property type="match status" value="1"/>
</dbReference>
<dbReference type="GO" id="GO:0000786">
    <property type="term" value="C:nucleosome"/>
    <property type="evidence" value="ECO:0007669"/>
    <property type="project" value="InterPro"/>
</dbReference>